<gene>
    <name evidence="2" type="ORF">CVIRNUC_010178</name>
</gene>
<evidence type="ECO:0000313" key="2">
    <source>
        <dbReference type="EMBL" id="CAK0786964.1"/>
    </source>
</evidence>
<keyword evidence="1" id="KW-1133">Transmembrane helix</keyword>
<evidence type="ECO:0000256" key="1">
    <source>
        <dbReference type="SAM" id="Phobius"/>
    </source>
</evidence>
<dbReference type="Proteomes" id="UP001314263">
    <property type="component" value="Unassembled WGS sequence"/>
</dbReference>
<dbReference type="PROSITE" id="PS50244">
    <property type="entry name" value="S5A_REDUCTASE"/>
    <property type="match status" value="1"/>
</dbReference>
<dbReference type="EMBL" id="CAUYUE010000016">
    <property type="protein sequence ID" value="CAK0786964.1"/>
    <property type="molecule type" value="Genomic_DNA"/>
</dbReference>
<dbReference type="PANTHER" id="PTHR32251">
    <property type="entry name" value="3-OXO-5-ALPHA-STEROID 4-DEHYDROGENASE"/>
    <property type="match status" value="1"/>
</dbReference>
<comment type="caution">
    <text evidence="2">The sequence shown here is derived from an EMBL/GenBank/DDBJ whole genome shotgun (WGS) entry which is preliminary data.</text>
</comment>
<proteinExistence type="predicted"/>
<sequence>MVSPVILQALKRSAYVIAGFNTAGFAATAITQSHKVTDLTGTTAFIASAWATHAASCRAHGLGLFQPSKSLLLAGAVTLWGTRLAGYLFYRVLKTGKDSRLSFLFPKDEKEPFLTGQSKYPLKLAGFWSAQSLWGWIVLLPVTVSQTLTPAARLGPLGWMAAAGFLVGFAWETIADLQKFQFKSQHPDKYVDSGLFSLSRHPNYFGEILVWTSITAFAGTHGVLAASPWIIVSPLFTSFLLMFVSGIPTLEESHNKRYGKDAAYKEYKATTNLLIPGPKQKKAT</sequence>
<reference evidence="2 3" key="1">
    <citation type="submission" date="2023-10" db="EMBL/GenBank/DDBJ databases">
        <authorList>
            <person name="Maclean D."/>
            <person name="Macfadyen A."/>
        </authorList>
    </citation>
    <scope>NUCLEOTIDE SEQUENCE [LARGE SCALE GENOMIC DNA]</scope>
</reference>
<keyword evidence="1" id="KW-0812">Transmembrane</keyword>
<protein>
    <recommendedName>
        <fullName evidence="4">Steroid 5-alpha reductase C-terminal domain-containing protein</fullName>
    </recommendedName>
</protein>
<evidence type="ECO:0008006" key="4">
    <source>
        <dbReference type="Google" id="ProtNLM"/>
    </source>
</evidence>
<accession>A0AAV1ILY0</accession>
<name>A0AAV1ILY0_9CHLO</name>
<dbReference type="InterPro" id="IPR010721">
    <property type="entry name" value="UstE-like"/>
</dbReference>
<feature type="transmembrane region" description="Helical" evidence="1">
    <location>
        <begin position="230"/>
        <end position="250"/>
    </location>
</feature>
<dbReference type="AlphaFoldDB" id="A0AAV1ILY0"/>
<dbReference type="GO" id="GO:0016020">
    <property type="term" value="C:membrane"/>
    <property type="evidence" value="ECO:0007669"/>
    <property type="project" value="TreeGrafter"/>
</dbReference>
<feature type="transmembrane region" description="Helical" evidence="1">
    <location>
        <begin position="71"/>
        <end position="90"/>
    </location>
</feature>
<feature type="transmembrane region" description="Helical" evidence="1">
    <location>
        <begin position="156"/>
        <end position="175"/>
    </location>
</feature>
<keyword evidence="3" id="KW-1185">Reference proteome</keyword>
<dbReference type="PANTHER" id="PTHR32251:SF17">
    <property type="entry name" value="STEROID 5-ALPHA REDUCTASE C-TERMINAL DOMAIN-CONTAINING PROTEIN"/>
    <property type="match status" value="1"/>
</dbReference>
<evidence type="ECO:0000313" key="3">
    <source>
        <dbReference type="Proteomes" id="UP001314263"/>
    </source>
</evidence>
<dbReference type="Pfam" id="PF06966">
    <property type="entry name" value="DUF1295"/>
    <property type="match status" value="1"/>
</dbReference>
<organism evidence="2 3">
    <name type="scientific">Coccomyxa viridis</name>
    <dbReference type="NCBI Taxonomy" id="1274662"/>
    <lineage>
        <taxon>Eukaryota</taxon>
        <taxon>Viridiplantae</taxon>
        <taxon>Chlorophyta</taxon>
        <taxon>core chlorophytes</taxon>
        <taxon>Trebouxiophyceae</taxon>
        <taxon>Trebouxiophyceae incertae sedis</taxon>
        <taxon>Coccomyxaceae</taxon>
        <taxon>Coccomyxa</taxon>
    </lineage>
</organism>
<keyword evidence="1" id="KW-0472">Membrane</keyword>
<dbReference type="Gene3D" id="1.20.120.1630">
    <property type="match status" value="1"/>
</dbReference>